<name>A0A6P7H9W4_DIAVI</name>
<dbReference type="InterPro" id="IPR052976">
    <property type="entry name" value="Scoloptoxin-like"/>
</dbReference>
<dbReference type="InterPro" id="IPR002557">
    <property type="entry name" value="Chitin-bd_dom"/>
</dbReference>
<dbReference type="InterPro" id="IPR036508">
    <property type="entry name" value="Chitin-bd_dom_sf"/>
</dbReference>
<evidence type="ECO:0000259" key="2">
    <source>
        <dbReference type="PROSITE" id="PS50940"/>
    </source>
</evidence>
<feature type="compositionally biased region" description="Low complexity" evidence="1">
    <location>
        <begin position="100"/>
        <end position="143"/>
    </location>
</feature>
<feature type="compositionally biased region" description="Polar residues" evidence="1">
    <location>
        <begin position="434"/>
        <end position="443"/>
    </location>
</feature>
<feature type="region of interest" description="Disordered" evidence="1">
    <location>
        <begin position="26"/>
        <end position="167"/>
    </location>
</feature>
<dbReference type="PANTHER" id="PTHR22933">
    <property type="entry name" value="FI18007P1-RELATED"/>
    <property type="match status" value="1"/>
</dbReference>
<feature type="non-terminal residue" evidence="3">
    <location>
        <position position="453"/>
    </location>
</feature>
<feature type="domain" description="Chitin-binding type-2" evidence="2">
    <location>
        <begin position="178"/>
        <end position="236"/>
    </location>
</feature>
<accession>A0A6P7H9W4</accession>
<gene>
    <name evidence="3" type="primary">LOC114346100</name>
</gene>
<dbReference type="Pfam" id="PF01607">
    <property type="entry name" value="CBM_14"/>
    <property type="match status" value="1"/>
</dbReference>
<feature type="compositionally biased region" description="Polar residues" evidence="1">
    <location>
        <begin position="335"/>
        <end position="350"/>
    </location>
</feature>
<dbReference type="PANTHER" id="PTHR22933:SF42">
    <property type="entry name" value="FI18455P1-RELATED"/>
    <property type="match status" value="1"/>
</dbReference>
<proteinExistence type="predicted"/>
<reference evidence="3" key="1">
    <citation type="submission" date="2025-08" db="UniProtKB">
        <authorList>
            <consortium name="RefSeq"/>
        </authorList>
    </citation>
    <scope>IDENTIFICATION</scope>
    <source>
        <tissue evidence="3">Whole insect</tissue>
    </source>
</reference>
<dbReference type="PROSITE" id="PS50940">
    <property type="entry name" value="CHIT_BIND_II"/>
    <property type="match status" value="1"/>
</dbReference>
<feature type="compositionally biased region" description="Gly residues" evidence="1">
    <location>
        <begin position="305"/>
        <end position="314"/>
    </location>
</feature>
<dbReference type="InParanoid" id="A0A6P7H9W4"/>
<dbReference type="RefSeq" id="XP_028152690.1">
    <property type="nucleotide sequence ID" value="XM_028296889.1"/>
</dbReference>
<sequence length="453" mass="48062">MASPADTNLPIGDLQTAASCQELTFREQDESEHSLNQVRPGDRYLEPEVPDGGYPSGPQRPGLGYPSPQGGYSNRGNGGQRFPGEQGSGQRYPGNAPNNQGKPSSQGFPGQQQGFPGQEGQFSESGRGQQGQSGFPGQEDAGFPGQGDQGQFEEGDYSAIPGEPDKDYPIFSEIPQTSFSCDQQQYPGYYADVEARCQVFHICANNKTYDFLCPNGTIFHQEYLVCVWWNLFDCDSAPSLYDKNANIYDYSMIGTGGRSGGAFGSEYQPQGGEQGYSGQQENTGYEQGPGDYSGGPTQQGYPSGPDGGPQGGYPSGRPTTGGRPQEASPRPGSNGRPQSSPGLQGSQPGYQNGGYPSGKPQRPGYPEQPSEQESSTGYPSGRPQQQGGGYPGRQPQGGQDQFGYPGRETQGQDQFGGRPGQSPQGPNGRPSFTPRPSGQEPNGGNTGYPSLEP</sequence>
<evidence type="ECO:0000256" key="1">
    <source>
        <dbReference type="SAM" id="MobiDB-lite"/>
    </source>
</evidence>
<evidence type="ECO:0000313" key="3">
    <source>
        <dbReference type="RefSeq" id="XP_028152690.1"/>
    </source>
</evidence>
<dbReference type="GO" id="GO:0005576">
    <property type="term" value="C:extracellular region"/>
    <property type="evidence" value="ECO:0007669"/>
    <property type="project" value="InterPro"/>
</dbReference>
<dbReference type="GO" id="GO:0008061">
    <property type="term" value="F:chitin binding"/>
    <property type="evidence" value="ECO:0007669"/>
    <property type="project" value="InterPro"/>
</dbReference>
<dbReference type="Gene3D" id="2.170.140.10">
    <property type="entry name" value="Chitin binding domain"/>
    <property type="match status" value="1"/>
</dbReference>
<organism evidence="3">
    <name type="scientific">Diabrotica virgifera virgifera</name>
    <name type="common">western corn rootworm</name>
    <dbReference type="NCBI Taxonomy" id="50390"/>
    <lineage>
        <taxon>Eukaryota</taxon>
        <taxon>Metazoa</taxon>
        <taxon>Ecdysozoa</taxon>
        <taxon>Arthropoda</taxon>
        <taxon>Hexapoda</taxon>
        <taxon>Insecta</taxon>
        <taxon>Pterygota</taxon>
        <taxon>Neoptera</taxon>
        <taxon>Endopterygota</taxon>
        <taxon>Coleoptera</taxon>
        <taxon>Polyphaga</taxon>
        <taxon>Cucujiformia</taxon>
        <taxon>Chrysomeloidea</taxon>
        <taxon>Chrysomelidae</taxon>
        <taxon>Galerucinae</taxon>
        <taxon>Diabroticina</taxon>
        <taxon>Diabroticites</taxon>
        <taxon>Diabrotica</taxon>
    </lineage>
</organism>
<feature type="region of interest" description="Disordered" evidence="1">
    <location>
        <begin position="261"/>
        <end position="453"/>
    </location>
</feature>
<protein>
    <submittedName>
        <fullName evidence="3">Glutenin, high molecular weight subunit DX5-like</fullName>
    </submittedName>
</protein>
<feature type="compositionally biased region" description="Low complexity" evidence="1">
    <location>
        <begin position="264"/>
        <end position="281"/>
    </location>
</feature>
<dbReference type="SUPFAM" id="SSF57625">
    <property type="entry name" value="Invertebrate chitin-binding proteins"/>
    <property type="match status" value="1"/>
</dbReference>
<dbReference type="SMART" id="SM00494">
    <property type="entry name" value="ChtBD2"/>
    <property type="match status" value="1"/>
</dbReference>
<dbReference type="AlphaFoldDB" id="A0A6P7H9W4"/>